<evidence type="ECO:0000256" key="5">
    <source>
        <dbReference type="ARBA" id="ARBA00023136"/>
    </source>
</evidence>
<keyword evidence="2" id="KW-1003">Cell membrane</keyword>
<dbReference type="Pfam" id="PF12704">
    <property type="entry name" value="MacB_PCD"/>
    <property type="match status" value="1"/>
</dbReference>
<reference evidence="10" key="1">
    <citation type="submission" date="2016-10" db="EMBL/GenBank/DDBJ databases">
        <authorList>
            <person name="Varghese N."/>
            <person name="Submissions S."/>
        </authorList>
    </citation>
    <scope>NUCLEOTIDE SEQUENCE [LARGE SCALE GENOMIC DNA]</scope>
    <source>
        <strain evidence="10">DSM 17616</strain>
    </source>
</reference>
<proteinExistence type="predicted"/>
<dbReference type="RefSeq" id="WP_092790863.1">
    <property type="nucleotide sequence ID" value="NZ_FNXF01000003.1"/>
</dbReference>
<keyword evidence="4 6" id="KW-1133">Transmembrane helix</keyword>
<feature type="domain" description="ABC3 transporter permease C-terminal" evidence="7">
    <location>
        <begin position="704"/>
        <end position="817"/>
    </location>
</feature>
<dbReference type="InterPro" id="IPR003838">
    <property type="entry name" value="ABC3_permease_C"/>
</dbReference>
<comment type="subcellular location">
    <subcellularLocation>
        <location evidence="1">Cell membrane</location>
        <topology evidence="1">Multi-pass membrane protein</topology>
    </subcellularLocation>
</comment>
<keyword evidence="5 6" id="KW-0472">Membrane</keyword>
<feature type="transmembrane region" description="Helical" evidence="6">
    <location>
        <begin position="744"/>
        <end position="768"/>
    </location>
</feature>
<evidence type="ECO:0000256" key="2">
    <source>
        <dbReference type="ARBA" id="ARBA00022475"/>
    </source>
</evidence>
<dbReference type="Pfam" id="PF02687">
    <property type="entry name" value="FtsX"/>
    <property type="match status" value="2"/>
</dbReference>
<keyword evidence="3 6" id="KW-0812">Transmembrane</keyword>
<organism evidence="9 10">
    <name type="scientific">Rheinheimera pacifica</name>
    <dbReference type="NCBI Taxonomy" id="173990"/>
    <lineage>
        <taxon>Bacteria</taxon>
        <taxon>Pseudomonadati</taxon>
        <taxon>Pseudomonadota</taxon>
        <taxon>Gammaproteobacteria</taxon>
        <taxon>Chromatiales</taxon>
        <taxon>Chromatiaceae</taxon>
        <taxon>Rheinheimera</taxon>
    </lineage>
</organism>
<feature type="transmembrane region" description="Helical" evidence="6">
    <location>
        <begin position="700"/>
        <end position="723"/>
    </location>
</feature>
<feature type="transmembrane region" description="Helical" evidence="6">
    <location>
        <begin position="344"/>
        <end position="362"/>
    </location>
</feature>
<protein>
    <submittedName>
        <fullName evidence="9">Putative ABC transport system permease protein</fullName>
    </submittedName>
</protein>
<feature type="transmembrane region" description="Helical" evidence="6">
    <location>
        <begin position="305"/>
        <end position="324"/>
    </location>
</feature>
<dbReference type="AlphaFoldDB" id="A0A1H6K8V7"/>
<accession>A0A1H6K8V7</accession>
<gene>
    <name evidence="9" type="ORF">SAMN05660691_00976</name>
</gene>
<feature type="transmembrane region" description="Helical" evidence="6">
    <location>
        <begin position="253"/>
        <end position="273"/>
    </location>
</feature>
<feature type="transmembrane region" description="Helical" evidence="6">
    <location>
        <begin position="382"/>
        <end position="404"/>
    </location>
</feature>
<feature type="domain" description="ABC3 transporter permease C-terminal" evidence="7">
    <location>
        <begin position="257"/>
        <end position="371"/>
    </location>
</feature>
<dbReference type="OrthoDB" id="5292592at2"/>
<evidence type="ECO:0000256" key="6">
    <source>
        <dbReference type="SAM" id="Phobius"/>
    </source>
</evidence>
<name>A0A1H6K8V7_9GAMM</name>
<feature type="domain" description="MacB-like periplasmic core" evidence="8">
    <location>
        <begin position="23"/>
        <end position="203"/>
    </location>
</feature>
<feature type="transmembrane region" description="Helical" evidence="6">
    <location>
        <begin position="460"/>
        <end position="483"/>
    </location>
</feature>
<evidence type="ECO:0000256" key="3">
    <source>
        <dbReference type="ARBA" id="ARBA00022692"/>
    </source>
</evidence>
<evidence type="ECO:0000313" key="9">
    <source>
        <dbReference type="EMBL" id="SEH71723.1"/>
    </source>
</evidence>
<evidence type="ECO:0000259" key="7">
    <source>
        <dbReference type="Pfam" id="PF02687"/>
    </source>
</evidence>
<evidence type="ECO:0000256" key="1">
    <source>
        <dbReference type="ARBA" id="ARBA00004651"/>
    </source>
</evidence>
<dbReference type="Proteomes" id="UP000199371">
    <property type="component" value="Unassembled WGS sequence"/>
</dbReference>
<evidence type="ECO:0000259" key="8">
    <source>
        <dbReference type="Pfam" id="PF12704"/>
    </source>
</evidence>
<dbReference type="GO" id="GO:0005886">
    <property type="term" value="C:plasma membrane"/>
    <property type="evidence" value="ECO:0007669"/>
    <property type="project" value="UniProtKB-SubCell"/>
</dbReference>
<feature type="transmembrane region" description="Helical" evidence="6">
    <location>
        <begin position="410"/>
        <end position="439"/>
    </location>
</feature>
<sequence length="828" mass="91042">MWASIAWRLFWRELRRGELWVIAFALFLAVGSVVSLSGITQGVKSALMQRSAQFTAADKVLRSSQPFDMAVIELAQQNNLATAQQMQFDSMLFAGDSMQLATIKAVSDSYPLRGELLLKASADINSGDYASLTPGTVYVEERLFNLLGVAPGDQIEIGMLSLTVKGVIANEPDAPLSVFGGSPRVLMHLDDVSATQIVQPGSRIGYRYLFAGAASDLASFETQMTPQLTAHQRWQDMDRESAIGSALERAERFLLLAGLLGIVLAACAAAVAAGRYSQRHTQSVAVIKALGATTAQIRLIYGSHLLLVVMFSLLCGAIAGQLTIEAAQWGITQFLSDYRAEFSWRPLWLGILTCVICALLFAARPMWRLSQTAAIDVLKQPVINLGLDKLQLVSGAVAIWGLMWLFSGEFILSIGLFALCGLFALLLLAGASLLVRLAKPVAAGQSSARRLALANLRRRLWANSFQLITFSLAIFLALLLYFLRAELIGQWQQQIPPGAPNQFLVNITEQQRNDLNQFAAQHALQLDSYYPVVRGRLVSINDEQLQEEATKEDRSQQRVGVGRELNLTWLSELPANNQITAGNWFDSNATAQVSVEAELAERLALKLGDSVVFSIGGEPLSAQVSSIRKVDWNSLQPNFYMILSPDLLADFPATYITAFYLEAERNQLLNQLARLMPTVTVISVDNIIKQVNDIIEQVTVALSFILVIICLAAGLVLVAQVQATLEQREQELAILRTLGAQYAFLRNALILEFALLGAMAGLFATILAELMLVIVQQRVFNLPFQLHYTLWWLGPVLGVVTVTLLGWWQLKRLLRIPGAQLMRKVLQG</sequence>
<evidence type="ECO:0000313" key="10">
    <source>
        <dbReference type="Proteomes" id="UP000199371"/>
    </source>
</evidence>
<evidence type="ECO:0000256" key="4">
    <source>
        <dbReference type="ARBA" id="ARBA00022989"/>
    </source>
</evidence>
<dbReference type="EMBL" id="FNXF01000003">
    <property type="protein sequence ID" value="SEH71723.1"/>
    <property type="molecule type" value="Genomic_DNA"/>
</dbReference>
<dbReference type="PANTHER" id="PTHR30287:SF1">
    <property type="entry name" value="INNER MEMBRANE PROTEIN"/>
    <property type="match status" value="1"/>
</dbReference>
<dbReference type="InterPro" id="IPR025857">
    <property type="entry name" value="MacB_PCD"/>
</dbReference>
<dbReference type="InterPro" id="IPR038766">
    <property type="entry name" value="Membrane_comp_ABC_pdt"/>
</dbReference>
<dbReference type="PANTHER" id="PTHR30287">
    <property type="entry name" value="MEMBRANE COMPONENT OF PREDICTED ABC SUPERFAMILY METABOLITE UPTAKE TRANSPORTER"/>
    <property type="match status" value="1"/>
</dbReference>
<feature type="transmembrane region" description="Helical" evidence="6">
    <location>
        <begin position="788"/>
        <end position="808"/>
    </location>
</feature>
<keyword evidence="10" id="KW-1185">Reference proteome</keyword>
<dbReference type="STRING" id="173990.SAMN05660691_00976"/>